<sequence length="277" mass="32261">MVVSSKKNEKEIEYLDTIDFKDVIYITEDNEIYRKERLVKVIGLPVLVAPIVKIVSKELFILINKNESRENNCWLIDNYGNIEKSFFIDCPLELITTQKYIIASYSDSMMDIGSEFGDAQLVVFDYQGNIVFKYNSDKNKSRIEFLEIKCFLKKDESTILFMSYGKTKSKNDFSIVSFSLIDFSSRELFELSDLKIKNEKLYFTAFIVKHDQWFFLCQQDRYHIVVYSLGPGDNLELYKKIRGVVIKPIIGLINQGVQIKVCTDINMKKSELISINI</sequence>
<reference evidence="1 2" key="1">
    <citation type="submission" date="2024-05" db="EMBL/GenBank/DDBJ databases">
        <authorList>
            <person name="Duchaud E."/>
        </authorList>
    </citation>
    <scope>NUCLEOTIDE SEQUENCE [LARGE SCALE GENOMIC DNA]</scope>
    <source>
        <strain evidence="1">Ena-SAMPLE-TAB-13-05-2024-13:56:06:370-140308</strain>
    </source>
</reference>
<evidence type="ECO:0000313" key="1">
    <source>
        <dbReference type="EMBL" id="CAL2102490.1"/>
    </source>
</evidence>
<dbReference type="EMBL" id="CAXJIO010000011">
    <property type="protein sequence ID" value="CAL2102490.1"/>
    <property type="molecule type" value="Genomic_DNA"/>
</dbReference>
<dbReference type="Proteomes" id="UP001497527">
    <property type="component" value="Unassembled WGS sequence"/>
</dbReference>
<evidence type="ECO:0000313" key="2">
    <source>
        <dbReference type="Proteomes" id="UP001497527"/>
    </source>
</evidence>
<proteinExistence type="predicted"/>
<organism evidence="1 2">
    <name type="scientific">Tenacibaculum polynesiense</name>
    <dbReference type="NCBI Taxonomy" id="3137857"/>
    <lineage>
        <taxon>Bacteria</taxon>
        <taxon>Pseudomonadati</taxon>
        <taxon>Bacteroidota</taxon>
        <taxon>Flavobacteriia</taxon>
        <taxon>Flavobacteriales</taxon>
        <taxon>Flavobacteriaceae</taxon>
        <taxon>Tenacibaculum</taxon>
    </lineage>
</organism>
<gene>
    <name evidence="1" type="ORF">T190423A01A_20241</name>
</gene>
<name>A0ABM9PA76_9FLAO</name>
<protein>
    <submittedName>
        <fullName evidence="1">Uncharacterized protein</fullName>
    </submittedName>
</protein>
<keyword evidence="2" id="KW-1185">Reference proteome</keyword>
<accession>A0ABM9PA76</accession>
<comment type="caution">
    <text evidence="1">The sequence shown here is derived from an EMBL/GenBank/DDBJ whole genome shotgun (WGS) entry which is preliminary data.</text>
</comment>